<dbReference type="PROSITE" id="PS50097">
    <property type="entry name" value="BTB"/>
    <property type="match status" value="1"/>
</dbReference>
<reference evidence="3 4" key="1">
    <citation type="journal article" date="2018" name="Nat. Ecol. Evol.">
        <title>Pezizomycetes genomes reveal the molecular basis of ectomycorrhizal truffle lifestyle.</title>
        <authorList>
            <person name="Murat C."/>
            <person name="Payen T."/>
            <person name="Noel B."/>
            <person name="Kuo A."/>
            <person name="Morin E."/>
            <person name="Chen J."/>
            <person name="Kohler A."/>
            <person name="Krizsan K."/>
            <person name="Balestrini R."/>
            <person name="Da Silva C."/>
            <person name="Montanini B."/>
            <person name="Hainaut M."/>
            <person name="Levati E."/>
            <person name="Barry K.W."/>
            <person name="Belfiori B."/>
            <person name="Cichocki N."/>
            <person name="Clum A."/>
            <person name="Dockter R.B."/>
            <person name="Fauchery L."/>
            <person name="Guy J."/>
            <person name="Iotti M."/>
            <person name="Le Tacon F."/>
            <person name="Lindquist E.A."/>
            <person name="Lipzen A."/>
            <person name="Malagnac F."/>
            <person name="Mello A."/>
            <person name="Molinier V."/>
            <person name="Miyauchi S."/>
            <person name="Poulain J."/>
            <person name="Riccioni C."/>
            <person name="Rubini A."/>
            <person name="Sitrit Y."/>
            <person name="Splivallo R."/>
            <person name="Traeger S."/>
            <person name="Wang M."/>
            <person name="Zifcakova L."/>
            <person name="Wipf D."/>
            <person name="Zambonelli A."/>
            <person name="Paolocci F."/>
            <person name="Nowrousian M."/>
            <person name="Ottonello S."/>
            <person name="Baldrian P."/>
            <person name="Spatafora J.W."/>
            <person name="Henrissat B."/>
            <person name="Nagy L.G."/>
            <person name="Aury J.M."/>
            <person name="Wincker P."/>
            <person name="Grigoriev I.V."/>
            <person name="Bonfante P."/>
            <person name="Martin F.M."/>
        </authorList>
    </citation>
    <scope>NUCLEOTIDE SEQUENCE [LARGE SCALE GENOMIC DNA]</scope>
    <source>
        <strain evidence="3 4">RN42</strain>
    </source>
</reference>
<protein>
    <recommendedName>
        <fullName evidence="2">BTB domain-containing protein</fullName>
    </recommendedName>
</protein>
<dbReference type="InterPro" id="IPR000210">
    <property type="entry name" value="BTB/POZ_dom"/>
</dbReference>
<dbReference type="AlphaFoldDB" id="A0A3N4HNJ0"/>
<keyword evidence="4" id="KW-1185">Reference proteome</keyword>
<feature type="region of interest" description="Disordered" evidence="1">
    <location>
        <begin position="28"/>
        <end position="74"/>
    </location>
</feature>
<evidence type="ECO:0000256" key="1">
    <source>
        <dbReference type="SAM" id="MobiDB-lite"/>
    </source>
</evidence>
<evidence type="ECO:0000313" key="4">
    <source>
        <dbReference type="Proteomes" id="UP000275078"/>
    </source>
</evidence>
<accession>A0A3N4HNJ0</accession>
<evidence type="ECO:0000313" key="3">
    <source>
        <dbReference type="EMBL" id="RPA73641.1"/>
    </source>
</evidence>
<sequence length="404" mass="45585">MIAYEYTGSILPSDLCSSPIITIYLRQPSGSPSKSSQCGPGKRVRISEDDSEPRASTTSTCHSTPETILDDDSTEDLPSFQVHLSALTAKSEYFRSLMSFGGIEATQKKVVFECPTDCEPELNICAFKVFLDFCYSGTYMVENYPFQIEEIKRRSESQKAKKHGESGTANNNQGASADIIRGTSSDEYLNVSESELEQISNTKDTETNTATRSEKALAYTECSGELIVFIAILYVLADRLLSKDLKTEALKDMFHTLVDYQDAWSEEVPTSASQDIIDSTQWKHLKKATRIIFDCTTSKSLGVLRFCELARLPDSEVMERNVTESVDLKLRHAWLGAEHMRNLIAAFHAHWWRLKKSNLYHMKNIMELVEENSEIRDPLLSYLMIGENMLDLLPKTDFGLHESD</sequence>
<feature type="domain" description="BTB" evidence="2">
    <location>
        <begin position="80"/>
        <end position="143"/>
    </location>
</feature>
<organism evidence="3 4">
    <name type="scientific">Ascobolus immersus RN42</name>
    <dbReference type="NCBI Taxonomy" id="1160509"/>
    <lineage>
        <taxon>Eukaryota</taxon>
        <taxon>Fungi</taxon>
        <taxon>Dikarya</taxon>
        <taxon>Ascomycota</taxon>
        <taxon>Pezizomycotina</taxon>
        <taxon>Pezizomycetes</taxon>
        <taxon>Pezizales</taxon>
        <taxon>Ascobolaceae</taxon>
        <taxon>Ascobolus</taxon>
    </lineage>
</organism>
<dbReference type="InterPro" id="IPR011333">
    <property type="entry name" value="SKP1/BTB/POZ_sf"/>
</dbReference>
<dbReference type="OrthoDB" id="6350321at2759"/>
<proteinExistence type="predicted"/>
<dbReference type="CDD" id="cd18186">
    <property type="entry name" value="BTB_POZ_ZBTB_KLHL-like"/>
    <property type="match status" value="1"/>
</dbReference>
<feature type="compositionally biased region" description="Polar residues" evidence="1">
    <location>
        <begin position="54"/>
        <end position="66"/>
    </location>
</feature>
<dbReference type="Proteomes" id="UP000275078">
    <property type="component" value="Unassembled WGS sequence"/>
</dbReference>
<feature type="region of interest" description="Disordered" evidence="1">
    <location>
        <begin position="155"/>
        <end position="177"/>
    </location>
</feature>
<dbReference type="SUPFAM" id="SSF54695">
    <property type="entry name" value="POZ domain"/>
    <property type="match status" value="1"/>
</dbReference>
<feature type="compositionally biased region" description="Polar residues" evidence="1">
    <location>
        <begin position="28"/>
        <end position="38"/>
    </location>
</feature>
<evidence type="ECO:0000259" key="2">
    <source>
        <dbReference type="PROSITE" id="PS50097"/>
    </source>
</evidence>
<dbReference type="EMBL" id="ML119814">
    <property type="protein sequence ID" value="RPA73641.1"/>
    <property type="molecule type" value="Genomic_DNA"/>
</dbReference>
<name>A0A3N4HNJ0_ASCIM</name>
<gene>
    <name evidence="3" type="ORF">BJ508DRAFT_380957</name>
</gene>
<dbReference type="Gene3D" id="3.30.710.10">
    <property type="entry name" value="Potassium Channel Kv1.1, Chain A"/>
    <property type="match status" value="1"/>
</dbReference>
<feature type="compositionally biased region" description="Basic and acidic residues" evidence="1">
    <location>
        <begin position="155"/>
        <end position="165"/>
    </location>
</feature>